<name>A0A4P9UL24_METBY</name>
<dbReference type="GO" id="GO:0071555">
    <property type="term" value="P:cell wall organization"/>
    <property type="evidence" value="ECO:0007669"/>
    <property type="project" value="UniProtKB-UniRule"/>
</dbReference>
<dbReference type="GO" id="GO:0009252">
    <property type="term" value="P:peptidoglycan biosynthetic process"/>
    <property type="evidence" value="ECO:0007669"/>
    <property type="project" value="UniProtKB-UniPathway"/>
</dbReference>
<evidence type="ECO:0000256" key="4">
    <source>
        <dbReference type="ARBA" id="ARBA00022960"/>
    </source>
</evidence>
<proteinExistence type="inferred from homology"/>
<dbReference type="KEGG" id="mbur:EQU24_06615"/>
<keyword evidence="5 7" id="KW-0573">Peptidoglycan synthesis</keyword>
<comment type="similarity">
    <text evidence="2">Belongs to the YkuD family.</text>
</comment>
<dbReference type="AlphaFoldDB" id="A0A4P9UL24"/>
<dbReference type="RefSeq" id="WP_017840244.1">
    <property type="nucleotide sequence ID" value="NZ_CP035467.1"/>
</dbReference>
<dbReference type="Gene3D" id="2.40.440.10">
    <property type="entry name" value="L,D-transpeptidase catalytic domain-like"/>
    <property type="match status" value="1"/>
</dbReference>
<dbReference type="InterPro" id="IPR036365">
    <property type="entry name" value="PGBD-like_sf"/>
</dbReference>
<evidence type="ECO:0000256" key="3">
    <source>
        <dbReference type="ARBA" id="ARBA00022679"/>
    </source>
</evidence>
<dbReference type="Proteomes" id="UP000305881">
    <property type="component" value="Chromosome"/>
</dbReference>
<dbReference type="PANTHER" id="PTHR41533">
    <property type="entry name" value="L,D-TRANSPEPTIDASE HI_1667-RELATED"/>
    <property type="match status" value="1"/>
</dbReference>
<dbReference type="InterPro" id="IPR045380">
    <property type="entry name" value="LD_TPept_scaffold_dom"/>
</dbReference>
<protein>
    <submittedName>
        <fullName evidence="10">Murein L,D-transpeptidase</fullName>
    </submittedName>
</protein>
<evidence type="ECO:0000259" key="9">
    <source>
        <dbReference type="PROSITE" id="PS52029"/>
    </source>
</evidence>
<reference evidence="11" key="1">
    <citation type="journal article" date="2019" name="J. Bacteriol.">
        <title>A Mutagenic Screen Identifies a TonB-Dependent Receptor Required for the Lanthanide Metal Switch in the Type I Methanotroph 'Methylotuvimicrobium buryatense' 5GB1C.</title>
        <authorList>
            <person name="Groom J.D."/>
            <person name="Ford S.M."/>
            <person name="Pesesky M.W."/>
            <person name="Lidstrom M.E."/>
        </authorList>
    </citation>
    <scope>NUCLEOTIDE SEQUENCE [LARGE SCALE GENOMIC DNA]</scope>
    <source>
        <strain evidence="11">5GB1C</strain>
    </source>
</reference>
<feature type="active site" description="Nucleophile" evidence="7">
    <location>
        <position position="470"/>
    </location>
</feature>
<dbReference type="GO" id="GO:0008360">
    <property type="term" value="P:regulation of cell shape"/>
    <property type="evidence" value="ECO:0007669"/>
    <property type="project" value="UniProtKB-UniRule"/>
</dbReference>
<dbReference type="Pfam" id="PF20142">
    <property type="entry name" value="Scaffold"/>
    <property type="match status" value="1"/>
</dbReference>
<evidence type="ECO:0000256" key="8">
    <source>
        <dbReference type="SAM" id="SignalP"/>
    </source>
</evidence>
<feature type="chain" id="PRO_5020802191" evidence="8">
    <location>
        <begin position="25"/>
        <end position="551"/>
    </location>
</feature>
<dbReference type="PROSITE" id="PS52029">
    <property type="entry name" value="LD_TPASE"/>
    <property type="match status" value="1"/>
</dbReference>
<dbReference type="InterPro" id="IPR038063">
    <property type="entry name" value="Transpep_catalytic_dom"/>
</dbReference>
<dbReference type="Pfam" id="PF01471">
    <property type="entry name" value="PG_binding_1"/>
    <property type="match status" value="1"/>
</dbReference>
<comment type="pathway">
    <text evidence="1 7">Cell wall biogenesis; peptidoglycan biosynthesis.</text>
</comment>
<dbReference type="SUPFAM" id="SSF47090">
    <property type="entry name" value="PGBD-like"/>
    <property type="match status" value="1"/>
</dbReference>
<evidence type="ECO:0000313" key="10">
    <source>
        <dbReference type="EMBL" id="QCW81959.1"/>
    </source>
</evidence>
<dbReference type="InterPro" id="IPR036366">
    <property type="entry name" value="PGBDSf"/>
</dbReference>
<dbReference type="GO" id="GO:0016740">
    <property type="term" value="F:transferase activity"/>
    <property type="evidence" value="ECO:0007669"/>
    <property type="project" value="UniProtKB-KW"/>
</dbReference>
<dbReference type="InterPro" id="IPR005490">
    <property type="entry name" value="LD_TPept_cat_dom"/>
</dbReference>
<dbReference type="STRING" id="675511.GCA_000341735_01691"/>
<dbReference type="EMBL" id="CP035467">
    <property type="protein sequence ID" value="QCW81959.1"/>
    <property type="molecule type" value="Genomic_DNA"/>
</dbReference>
<feature type="domain" description="L,D-TPase catalytic" evidence="9">
    <location>
        <begin position="316"/>
        <end position="493"/>
    </location>
</feature>
<dbReference type="GO" id="GO:0004180">
    <property type="term" value="F:carboxypeptidase activity"/>
    <property type="evidence" value="ECO:0007669"/>
    <property type="project" value="UniProtKB-ARBA"/>
</dbReference>
<organism evidence="10 11">
    <name type="scientific">Methylotuvimicrobium buryatense</name>
    <name type="common">Methylomicrobium buryatense</name>
    <dbReference type="NCBI Taxonomy" id="95641"/>
    <lineage>
        <taxon>Bacteria</taxon>
        <taxon>Pseudomonadati</taxon>
        <taxon>Pseudomonadota</taxon>
        <taxon>Gammaproteobacteria</taxon>
        <taxon>Methylococcales</taxon>
        <taxon>Methylococcaceae</taxon>
        <taxon>Methylotuvimicrobium</taxon>
    </lineage>
</organism>
<dbReference type="Pfam" id="PF03734">
    <property type="entry name" value="YkuD"/>
    <property type="match status" value="1"/>
</dbReference>
<accession>A0A4P9UL24</accession>
<evidence type="ECO:0000256" key="7">
    <source>
        <dbReference type="PROSITE-ProRule" id="PRU01373"/>
    </source>
</evidence>
<keyword evidence="3" id="KW-0808">Transferase</keyword>
<evidence type="ECO:0000256" key="2">
    <source>
        <dbReference type="ARBA" id="ARBA00005992"/>
    </source>
</evidence>
<evidence type="ECO:0000256" key="6">
    <source>
        <dbReference type="ARBA" id="ARBA00023316"/>
    </source>
</evidence>
<evidence type="ECO:0000256" key="1">
    <source>
        <dbReference type="ARBA" id="ARBA00004752"/>
    </source>
</evidence>
<dbReference type="InterPro" id="IPR002477">
    <property type="entry name" value="Peptidoglycan-bd-like"/>
</dbReference>
<keyword evidence="6 7" id="KW-0961">Cell wall biogenesis/degradation</keyword>
<feature type="active site" description="Proton donor/acceptor" evidence="7">
    <location>
        <position position="451"/>
    </location>
</feature>
<feature type="signal peptide" evidence="8">
    <location>
        <begin position="1"/>
        <end position="24"/>
    </location>
</feature>
<evidence type="ECO:0000313" key="11">
    <source>
        <dbReference type="Proteomes" id="UP000305881"/>
    </source>
</evidence>
<sequence length="551" mass="62752">MKQPLHKFLIALTSIALFLPEISAAEDLSVAESLRERIESATEILDLSIDNQPLNSQKDLITFYSDRQFTKAWLANGQPTPQAYQLMQILNSADQHGLNKSNYHVTAINERLERLKAPLNESEILILSVDLDLLLSDAFLTYGTHLLQGQVNPQKLQSKWDTGRRATDMVKILSDAINTNSIEQSLNELMPKQPGYRSLVQALADYRAIKDRGGWPSVTEGPSLRPNEKNPRIIELRKRLAASGDLPNDTVLDSKEFDQPLQQAVKYFQKRHGLEADSIVGRATLEALNVGVDHRIAQIRANLERWRWLPEDLGARHIMVNIAGFALDFVGNGEVLLHMPVIVGKTYRETPIFTGSMTYLVINPSWYVPNSIAVKDKLPILARDPYYIERNHMKLYRGWGANRTEINPLSVNWRQVNPNNFPFRLVQKPGPKNAMGKVKFMFPNPHNVYLHDTSEPSLFNRVDRTFSSGCIRVGKPFALANLVLENNSRMTPDAIREAFDQSDQKTVTLLNPIPVHILYWTAWVDLEGVVQFRRDIYNRDDELIQKLQKSF</sequence>
<dbReference type="Gene3D" id="1.10.101.10">
    <property type="entry name" value="PGBD-like superfamily/PGBD"/>
    <property type="match status" value="1"/>
</dbReference>
<dbReference type="PANTHER" id="PTHR41533:SF2">
    <property type="entry name" value="BLR7131 PROTEIN"/>
    <property type="match status" value="1"/>
</dbReference>
<dbReference type="CDD" id="cd16913">
    <property type="entry name" value="YkuD_like"/>
    <property type="match status" value="1"/>
</dbReference>
<keyword evidence="8" id="KW-0732">Signal</keyword>
<gene>
    <name evidence="10" type="ORF">EQU24_06615</name>
</gene>
<evidence type="ECO:0000256" key="5">
    <source>
        <dbReference type="ARBA" id="ARBA00022984"/>
    </source>
</evidence>
<dbReference type="UniPathway" id="UPA00219"/>
<dbReference type="OrthoDB" id="9778545at2"/>
<dbReference type="SUPFAM" id="SSF141523">
    <property type="entry name" value="L,D-transpeptidase catalytic domain-like"/>
    <property type="match status" value="1"/>
</dbReference>
<dbReference type="InterPro" id="IPR052905">
    <property type="entry name" value="LD-transpeptidase_YkuD-like"/>
</dbReference>
<keyword evidence="11" id="KW-1185">Reference proteome</keyword>
<keyword evidence="4 7" id="KW-0133">Cell shape</keyword>